<dbReference type="FunFam" id="3.30.70.270:FF:000001">
    <property type="entry name" value="Diguanylate cyclase domain protein"/>
    <property type="match status" value="1"/>
</dbReference>
<accession>A0A6M8EC02</accession>
<dbReference type="NCBIfam" id="TIGR00254">
    <property type="entry name" value="GGDEF"/>
    <property type="match status" value="1"/>
</dbReference>
<evidence type="ECO:0000259" key="3">
    <source>
        <dbReference type="PROSITE" id="PS50112"/>
    </source>
</evidence>
<dbReference type="PROSITE" id="PS50112">
    <property type="entry name" value="PAS"/>
    <property type="match status" value="1"/>
</dbReference>
<dbReference type="NCBIfam" id="TIGR00229">
    <property type="entry name" value="sensory_box"/>
    <property type="match status" value="1"/>
</dbReference>
<protein>
    <recommendedName>
        <fullName evidence="1">diguanylate cyclase</fullName>
        <ecNumber evidence="1">2.7.7.65</ecNumber>
    </recommendedName>
</protein>
<organism evidence="5 6">
    <name type="scientific">Arcobacter acticola</name>
    <dbReference type="NCBI Taxonomy" id="1849015"/>
    <lineage>
        <taxon>Bacteria</taxon>
        <taxon>Pseudomonadati</taxon>
        <taxon>Campylobacterota</taxon>
        <taxon>Epsilonproteobacteria</taxon>
        <taxon>Campylobacterales</taxon>
        <taxon>Arcobacteraceae</taxon>
        <taxon>Arcobacter</taxon>
    </lineage>
</organism>
<sequence length="349" mass="40457">MDKNDLSEIKQNLKNHIFECNEILALLDSNSLNKNQESKINTINNLIKYKKSDTISSMGKERTFIELINSIPSVAIQGYDKNRKVIYWNKSSENIYGYTYYEAIGKSLEELIIPEEMHIPVIQGIKDWFENGNVIPSGELILKRKDQSPIHVFSSHVMLGEESFNPEMFCIDIDLTEVASLKIKNTDLEQKANYDMLTNIYNRNYFDSMIDKKFHQMLTLKQELSLIMFDVDYFKKINDIYGHDIGDNALIYLVQIVKKTIRKNDIFVRWGGEEFILLIEANLSMVKDIANKLKNNIELETSKLKDIPTLTCSFGVVYMGDFTSFSQAYKTVDKKLYLAKKNGRNRVEV</sequence>
<dbReference type="InterPro" id="IPR000160">
    <property type="entry name" value="GGDEF_dom"/>
</dbReference>
<dbReference type="AlphaFoldDB" id="A0A6M8EC02"/>
<dbReference type="SMART" id="SM00091">
    <property type="entry name" value="PAS"/>
    <property type="match status" value="1"/>
</dbReference>
<keyword evidence="6" id="KW-1185">Reference proteome</keyword>
<dbReference type="CDD" id="cd00130">
    <property type="entry name" value="PAS"/>
    <property type="match status" value="1"/>
</dbReference>
<dbReference type="SUPFAM" id="SSF55073">
    <property type="entry name" value="Nucleotide cyclase"/>
    <property type="match status" value="1"/>
</dbReference>
<evidence type="ECO:0000256" key="1">
    <source>
        <dbReference type="ARBA" id="ARBA00012528"/>
    </source>
</evidence>
<dbReference type="CDD" id="cd01949">
    <property type="entry name" value="GGDEF"/>
    <property type="match status" value="1"/>
</dbReference>
<feature type="domain" description="GGDEF" evidence="4">
    <location>
        <begin position="222"/>
        <end position="349"/>
    </location>
</feature>
<comment type="catalytic activity">
    <reaction evidence="2">
        <text>2 GTP = 3',3'-c-di-GMP + 2 diphosphate</text>
        <dbReference type="Rhea" id="RHEA:24898"/>
        <dbReference type="ChEBI" id="CHEBI:33019"/>
        <dbReference type="ChEBI" id="CHEBI:37565"/>
        <dbReference type="ChEBI" id="CHEBI:58805"/>
        <dbReference type="EC" id="2.7.7.65"/>
    </reaction>
</comment>
<dbReference type="Gene3D" id="3.30.70.270">
    <property type="match status" value="1"/>
</dbReference>
<dbReference type="InterPro" id="IPR035965">
    <property type="entry name" value="PAS-like_dom_sf"/>
</dbReference>
<dbReference type="Proteomes" id="UP000503483">
    <property type="component" value="Chromosome"/>
</dbReference>
<dbReference type="SMART" id="SM00267">
    <property type="entry name" value="GGDEF"/>
    <property type="match status" value="1"/>
</dbReference>
<evidence type="ECO:0000313" key="5">
    <source>
        <dbReference type="EMBL" id="QKE28000.1"/>
    </source>
</evidence>
<dbReference type="KEGG" id="paco:AACT_0806"/>
<dbReference type="PROSITE" id="PS50887">
    <property type="entry name" value="GGDEF"/>
    <property type="match status" value="1"/>
</dbReference>
<dbReference type="EC" id="2.7.7.65" evidence="1"/>
<evidence type="ECO:0000256" key="2">
    <source>
        <dbReference type="ARBA" id="ARBA00034247"/>
    </source>
</evidence>
<reference evidence="5 6" key="1">
    <citation type="submission" date="2019-08" db="EMBL/GenBank/DDBJ databases">
        <title>Complete genome sequence of Arcobacter acticola.</title>
        <authorList>
            <person name="Miller W."/>
        </authorList>
    </citation>
    <scope>NUCLEOTIDE SEQUENCE [LARGE SCALE GENOMIC DNA]</scope>
    <source>
        <strain evidence="5 6">KCTC 52212</strain>
    </source>
</reference>
<dbReference type="EMBL" id="CP042652">
    <property type="protein sequence ID" value="QKE28000.1"/>
    <property type="molecule type" value="Genomic_DNA"/>
</dbReference>
<dbReference type="SUPFAM" id="SSF55785">
    <property type="entry name" value="PYP-like sensor domain (PAS domain)"/>
    <property type="match status" value="1"/>
</dbReference>
<dbReference type="PANTHER" id="PTHR45138">
    <property type="entry name" value="REGULATORY COMPONENTS OF SENSORY TRANSDUCTION SYSTEM"/>
    <property type="match status" value="1"/>
</dbReference>
<feature type="domain" description="PAS" evidence="3">
    <location>
        <begin position="60"/>
        <end position="116"/>
    </location>
</feature>
<dbReference type="PANTHER" id="PTHR45138:SF9">
    <property type="entry name" value="DIGUANYLATE CYCLASE DGCM-RELATED"/>
    <property type="match status" value="1"/>
</dbReference>
<dbReference type="InterPro" id="IPR050469">
    <property type="entry name" value="Diguanylate_Cyclase"/>
</dbReference>
<dbReference type="RefSeq" id="WP_172125194.1">
    <property type="nucleotide sequence ID" value="NZ_CP042652.1"/>
</dbReference>
<dbReference type="Pfam" id="PF13426">
    <property type="entry name" value="PAS_9"/>
    <property type="match status" value="1"/>
</dbReference>
<dbReference type="InterPro" id="IPR029787">
    <property type="entry name" value="Nucleotide_cyclase"/>
</dbReference>
<dbReference type="Gene3D" id="3.30.450.20">
    <property type="entry name" value="PAS domain"/>
    <property type="match status" value="1"/>
</dbReference>
<evidence type="ECO:0000313" key="6">
    <source>
        <dbReference type="Proteomes" id="UP000503483"/>
    </source>
</evidence>
<name>A0A6M8EC02_9BACT</name>
<evidence type="ECO:0000259" key="4">
    <source>
        <dbReference type="PROSITE" id="PS50887"/>
    </source>
</evidence>
<gene>
    <name evidence="5" type="ORF">AACT_0806</name>
</gene>
<dbReference type="InterPro" id="IPR043128">
    <property type="entry name" value="Rev_trsase/Diguanyl_cyclase"/>
</dbReference>
<proteinExistence type="predicted"/>
<dbReference type="GO" id="GO:0052621">
    <property type="term" value="F:diguanylate cyclase activity"/>
    <property type="evidence" value="ECO:0007669"/>
    <property type="project" value="UniProtKB-EC"/>
</dbReference>
<dbReference type="InterPro" id="IPR000014">
    <property type="entry name" value="PAS"/>
</dbReference>
<dbReference type="Pfam" id="PF00990">
    <property type="entry name" value="GGDEF"/>
    <property type="match status" value="1"/>
</dbReference>